<dbReference type="Proteomes" id="UP000243499">
    <property type="component" value="Chromosome 9"/>
</dbReference>
<reference evidence="1" key="1">
    <citation type="submission" date="2018-04" db="EMBL/GenBank/DDBJ databases">
        <title>WGS assembly of Panicum hallii.</title>
        <authorList>
            <person name="Lovell J."/>
            <person name="Jenkins J."/>
            <person name="Lowry D."/>
            <person name="Mamidi S."/>
            <person name="Sreedasyam A."/>
            <person name="Weng X."/>
            <person name="Barry K."/>
            <person name="Bonette J."/>
            <person name="Campitelli B."/>
            <person name="Daum C."/>
            <person name="Gordon S."/>
            <person name="Gould B."/>
            <person name="Lipzen A."/>
            <person name="Macqueen A."/>
            <person name="Palacio-Mejia J."/>
            <person name="Plott C."/>
            <person name="Shakirov E."/>
            <person name="Shu S."/>
            <person name="Yoshinaga Y."/>
            <person name="Zane M."/>
            <person name="Rokhsar D."/>
            <person name="Grimwood J."/>
            <person name="Schmutz J."/>
            <person name="Juenger T."/>
        </authorList>
    </citation>
    <scope>NUCLEOTIDE SEQUENCE [LARGE SCALE GENOMIC DNA]</scope>
    <source>
        <strain evidence="1">FIL2</strain>
    </source>
</reference>
<evidence type="ECO:0000313" key="1">
    <source>
        <dbReference type="EMBL" id="PVH32461.1"/>
    </source>
</evidence>
<name>A0A2T8I458_9POAL</name>
<sequence length="58" mass="6505">MDVALSPTSVESSLSPTVYLYGCIQEAQCNGAMLCAYWRHLHRFITATLSSKINELHF</sequence>
<proteinExistence type="predicted"/>
<protein>
    <submittedName>
        <fullName evidence="1">Uncharacterized protein</fullName>
    </submittedName>
</protein>
<dbReference type="AlphaFoldDB" id="A0A2T8I458"/>
<organism evidence="1">
    <name type="scientific">Panicum hallii</name>
    <dbReference type="NCBI Taxonomy" id="206008"/>
    <lineage>
        <taxon>Eukaryota</taxon>
        <taxon>Viridiplantae</taxon>
        <taxon>Streptophyta</taxon>
        <taxon>Embryophyta</taxon>
        <taxon>Tracheophyta</taxon>
        <taxon>Spermatophyta</taxon>
        <taxon>Magnoliopsida</taxon>
        <taxon>Liliopsida</taxon>
        <taxon>Poales</taxon>
        <taxon>Poaceae</taxon>
        <taxon>PACMAD clade</taxon>
        <taxon>Panicoideae</taxon>
        <taxon>Panicodae</taxon>
        <taxon>Paniceae</taxon>
        <taxon>Panicinae</taxon>
        <taxon>Panicum</taxon>
        <taxon>Panicum sect. Panicum</taxon>
    </lineage>
</organism>
<dbReference type="Gramene" id="PVH32461">
    <property type="protein sequence ID" value="PVH32461"/>
    <property type="gene ID" value="PAHAL_9G401200"/>
</dbReference>
<dbReference type="EMBL" id="CM008054">
    <property type="protein sequence ID" value="PVH32461.1"/>
    <property type="molecule type" value="Genomic_DNA"/>
</dbReference>
<gene>
    <name evidence="1" type="ORF">PAHAL_9G401200</name>
</gene>
<accession>A0A2T8I458</accession>